<feature type="transmembrane region" description="Helical" evidence="6">
    <location>
        <begin position="20"/>
        <end position="39"/>
    </location>
</feature>
<keyword evidence="5 6" id="KW-0472">Membrane</keyword>
<dbReference type="OrthoDB" id="9817655at2"/>
<evidence type="ECO:0000256" key="1">
    <source>
        <dbReference type="ARBA" id="ARBA00004651"/>
    </source>
</evidence>
<dbReference type="GO" id="GO:0005886">
    <property type="term" value="C:plasma membrane"/>
    <property type="evidence" value="ECO:0007669"/>
    <property type="project" value="UniProtKB-SubCell"/>
</dbReference>
<evidence type="ECO:0000256" key="6">
    <source>
        <dbReference type="SAM" id="Phobius"/>
    </source>
</evidence>
<evidence type="ECO:0000256" key="4">
    <source>
        <dbReference type="ARBA" id="ARBA00022989"/>
    </source>
</evidence>
<comment type="subcellular location">
    <subcellularLocation>
        <location evidence="1">Cell membrane</location>
        <topology evidence="1">Multi-pass membrane protein</topology>
    </subcellularLocation>
</comment>
<feature type="domain" description="ABC3 transporter permease C-terminal" evidence="7">
    <location>
        <begin position="266"/>
        <end position="374"/>
    </location>
</feature>
<proteinExistence type="predicted"/>
<evidence type="ECO:0000313" key="8">
    <source>
        <dbReference type="EMBL" id="SFC88078.1"/>
    </source>
</evidence>
<dbReference type="AlphaFoldDB" id="A0A1I1MXW4"/>
<evidence type="ECO:0000256" key="2">
    <source>
        <dbReference type="ARBA" id="ARBA00022475"/>
    </source>
</evidence>
<feature type="transmembrane region" description="Helical" evidence="6">
    <location>
        <begin position="353"/>
        <end position="375"/>
    </location>
</feature>
<evidence type="ECO:0000313" key="9">
    <source>
        <dbReference type="Proteomes" id="UP000182192"/>
    </source>
</evidence>
<dbReference type="Proteomes" id="UP000182192">
    <property type="component" value="Unassembled WGS sequence"/>
</dbReference>
<dbReference type="InterPro" id="IPR003838">
    <property type="entry name" value="ABC3_permease_C"/>
</dbReference>
<reference evidence="8 9" key="1">
    <citation type="submission" date="2016-10" db="EMBL/GenBank/DDBJ databases">
        <authorList>
            <person name="de Groot N.N."/>
        </authorList>
    </citation>
    <scope>NUCLEOTIDE SEQUENCE [LARGE SCALE GENOMIC DNA]</scope>
    <source>
        <strain evidence="8 9">AR67</strain>
    </source>
</reference>
<organism evidence="8 9">
    <name type="scientific">Ruminococcus albus</name>
    <dbReference type="NCBI Taxonomy" id="1264"/>
    <lineage>
        <taxon>Bacteria</taxon>
        <taxon>Bacillati</taxon>
        <taxon>Bacillota</taxon>
        <taxon>Clostridia</taxon>
        <taxon>Eubacteriales</taxon>
        <taxon>Oscillospiraceae</taxon>
        <taxon>Ruminococcus</taxon>
    </lineage>
</organism>
<keyword evidence="2" id="KW-1003">Cell membrane</keyword>
<dbReference type="EMBL" id="FOKQ01000024">
    <property type="protein sequence ID" value="SFC88078.1"/>
    <property type="molecule type" value="Genomic_DNA"/>
</dbReference>
<gene>
    <name evidence="8" type="ORF">SAMN02910406_02562</name>
</gene>
<protein>
    <submittedName>
        <fullName evidence="8">FtsX-like permease family protein</fullName>
    </submittedName>
</protein>
<feature type="transmembrane region" description="Helical" evidence="6">
    <location>
        <begin position="310"/>
        <end position="333"/>
    </location>
</feature>
<evidence type="ECO:0000256" key="3">
    <source>
        <dbReference type="ARBA" id="ARBA00022692"/>
    </source>
</evidence>
<accession>A0A1I1MXW4</accession>
<keyword evidence="3 6" id="KW-0812">Transmembrane</keyword>
<keyword evidence="4 6" id="KW-1133">Transmembrane helix</keyword>
<feature type="transmembrane region" description="Helical" evidence="6">
    <location>
        <begin position="266"/>
        <end position="289"/>
    </location>
</feature>
<evidence type="ECO:0000256" key="5">
    <source>
        <dbReference type="ARBA" id="ARBA00023136"/>
    </source>
</evidence>
<dbReference type="Pfam" id="PF02687">
    <property type="entry name" value="FtsX"/>
    <property type="match status" value="1"/>
</dbReference>
<name>A0A1I1MXW4_RUMAL</name>
<evidence type="ECO:0000259" key="7">
    <source>
        <dbReference type="Pfam" id="PF02687"/>
    </source>
</evidence>
<sequence length="392" mass="44552">MLNYILKNIISFAKEKKGIFIFFTLALTITSFFGLYVYAQFESSMINVVDLSTLKDAAVYINIDENLTDNDFDYASFLKRLDENADKIGIDQYVFVYSLNAINSDFDEDEIDMLMKDESFCFMAYPDSDSEKDKISIINTKIYDGEGLTEREIENGENVCIFSGSKINSDISIQGIEYKIKGEYDSSDNLSFGVIPFRSAVSNSLVPNRVAVMLGGLDQKNYLALTSEAIKKLEKLFPEYSIESAAMEGSYSAMLTNEKTLTSDNILMIGMMLLVILTLCSIYSFIFNLREKKFAIFKICGAKNSDIAKICIYEMMILYSLCYLVSSVIFFLLNKTVFYKYQPAFALKVRMETYVICYFCLLIVMLMVFGFFAVIKGKTSPVKMIANSKRLE</sequence>